<keyword evidence="5 12" id="KW-0812">Transmembrane</keyword>
<accession>A0A914D589</accession>
<protein>
    <recommendedName>
        <fullName evidence="11">ascorbate ferrireductase (transmembrane)</fullName>
        <ecNumber evidence="11">7.2.1.3</ecNumber>
    </recommendedName>
</protein>
<organism evidence="15 16">
    <name type="scientific">Acrobeloides nanus</name>
    <dbReference type="NCBI Taxonomy" id="290746"/>
    <lineage>
        <taxon>Eukaryota</taxon>
        <taxon>Metazoa</taxon>
        <taxon>Ecdysozoa</taxon>
        <taxon>Nematoda</taxon>
        <taxon>Chromadorea</taxon>
        <taxon>Rhabditida</taxon>
        <taxon>Tylenchina</taxon>
        <taxon>Cephalobomorpha</taxon>
        <taxon>Cephaloboidea</taxon>
        <taxon>Cephalobidae</taxon>
        <taxon>Acrobeloides</taxon>
    </lineage>
</organism>
<evidence type="ECO:0000256" key="10">
    <source>
        <dbReference type="ARBA" id="ARBA00023136"/>
    </source>
</evidence>
<evidence type="ECO:0000256" key="5">
    <source>
        <dbReference type="ARBA" id="ARBA00022692"/>
    </source>
</evidence>
<name>A0A914D589_9BILA</name>
<dbReference type="GO" id="GO:0140575">
    <property type="term" value="F:transmembrane monodehydroascorbate reductase activity"/>
    <property type="evidence" value="ECO:0007669"/>
    <property type="project" value="InterPro"/>
</dbReference>
<evidence type="ECO:0000256" key="2">
    <source>
        <dbReference type="ARBA" id="ARBA00004141"/>
    </source>
</evidence>
<dbReference type="InterPro" id="IPR045150">
    <property type="entry name" value="CYB561D1/2"/>
</dbReference>
<dbReference type="Proteomes" id="UP000887540">
    <property type="component" value="Unplaced"/>
</dbReference>
<dbReference type="GO" id="GO:0016020">
    <property type="term" value="C:membrane"/>
    <property type="evidence" value="ECO:0007669"/>
    <property type="project" value="UniProtKB-SubCell"/>
</dbReference>
<feature type="transmembrane region" description="Helical" evidence="12">
    <location>
        <begin position="195"/>
        <end position="219"/>
    </location>
</feature>
<feature type="signal peptide" evidence="13">
    <location>
        <begin position="1"/>
        <end position="16"/>
    </location>
</feature>
<evidence type="ECO:0000256" key="6">
    <source>
        <dbReference type="ARBA" id="ARBA00022723"/>
    </source>
</evidence>
<feature type="transmembrane region" description="Helical" evidence="12">
    <location>
        <begin position="84"/>
        <end position="104"/>
    </location>
</feature>
<evidence type="ECO:0000256" key="8">
    <source>
        <dbReference type="ARBA" id="ARBA00022989"/>
    </source>
</evidence>
<comment type="cofactor">
    <cofactor evidence="1">
        <name>heme b</name>
        <dbReference type="ChEBI" id="CHEBI:60344"/>
    </cofactor>
</comment>
<feature type="transmembrane region" description="Helical" evidence="12">
    <location>
        <begin position="167"/>
        <end position="189"/>
    </location>
</feature>
<evidence type="ECO:0000256" key="3">
    <source>
        <dbReference type="ARBA" id="ARBA00022448"/>
    </source>
</evidence>
<dbReference type="SMART" id="SM00665">
    <property type="entry name" value="B561"/>
    <property type="match status" value="1"/>
</dbReference>
<comment type="subcellular location">
    <subcellularLocation>
        <location evidence="2">Membrane</location>
        <topology evidence="2">Multi-pass membrane protein</topology>
    </subcellularLocation>
</comment>
<keyword evidence="4" id="KW-0349">Heme</keyword>
<keyword evidence="9" id="KW-0408">Iron</keyword>
<dbReference type="EC" id="7.2.1.3" evidence="11"/>
<keyword evidence="10 12" id="KW-0472">Membrane</keyword>
<evidence type="ECO:0000256" key="1">
    <source>
        <dbReference type="ARBA" id="ARBA00001970"/>
    </source>
</evidence>
<keyword evidence="15" id="KW-1185">Reference proteome</keyword>
<evidence type="ECO:0000256" key="9">
    <source>
        <dbReference type="ARBA" id="ARBA00023004"/>
    </source>
</evidence>
<keyword evidence="6" id="KW-0479">Metal-binding</keyword>
<keyword evidence="8 12" id="KW-1133">Transmembrane helix</keyword>
<evidence type="ECO:0000259" key="14">
    <source>
        <dbReference type="PROSITE" id="PS50939"/>
    </source>
</evidence>
<dbReference type="AlphaFoldDB" id="A0A914D589"/>
<dbReference type="GO" id="GO:0020037">
    <property type="term" value="F:heme binding"/>
    <property type="evidence" value="ECO:0007669"/>
    <property type="project" value="TreeGrafter"/>
</dbReference>
<evidence type="ECO:0000256" key="7">
    <source>
        <dbReference type="ARBA" id="ARBA00022982"/>
    </source>
</evidence>
<feature type="transmembrane region" description="Helical" evidence="12">
    <location>
        <begin position="124"/>
        <end position="146"/>
    </location>
</feature>
<evidence type="ECO:0000313" key="15">
    <source>
        <dbReference type="Proteomes" id="UP000887540"/>
    </source>
</evidence>
<dbReference type="Pfam" id="PF03188">
    <property type="entry name" value="Cytochrom_B561"/>
    <property type="match status" value="1"/>
</dbReference>
<dbReference type="PANTHER" id="PTHR15422">
    <property type="entry name" value="OS05G0565100 PROTEIN"/>
    <property type="match status" value="1"/>
</dbReference>
<evidence type="ECO:0000256" key="12">
    <source>
        <dbReference type="SAM" id="Phobius"/>
    </source>
</evidence>
<dbReference type="Gene3D" id="1.20.120.1770">
    <property type="match status" value="1"/>
</dbReference>
<dbReference type="CDD" id="cd08760">
    <property type="entry name" value="Cyt_b561_FRRS1_like"/>
    <property type="match status" value="1"/>
</dbReference>
<feature type="transmembrane region" description="Helical" evidence="12">
    <location>
        <begin position="240"/>
        <end position="267"/>
    </location>
</feature>
<evidence type="ECO:0000256" key="13">
    <source>
        <dbReference type="SAM" id="SignalP"/>
    </source>
</evidence>
<keyword evidence="13" id="KW-0732">Signal</keyword>
<sequence>MFVALVFGFCILQVGGSSNVTVENENSGLSQETKSLMDKIHGICMIFAWFFFVIIAIGSARYFKEFQTDVKPMGVRIWFWVHRTFNYIAVILMILGLIAIFIAHEWKWSGPRPGGGAKNSSATAYHAMFGILCCCLAFTQPLGALIRCAPDARLRPIFNLAHRLVGIIAWVMAAVTITIACKFFGLKHFTSPDGAVVLCATLIAITGAIFIISEFLSTYSKIEHQEIPKYMEVERPRRIFPIQTLMFAIYILISFGLCLALCVMIAFK</sequence>
<dbReference type="InterPro" id="IPR006593">
    <property type="entry name" value="Cyt_b561/ferric_Rdtase_TM"/>
</dbReference>
<feature type="transmembrane region" description="Helical" evidence="12">
    <location>
        <begin position="40"/>
        <end position="63"/>
    </location>
</feature>
<feature type="domain" description="Cytochrome b561" evidence="14">
    <location>
        <begin position="1"/>
        <end position="222"/>
    </location>
</feature>
<evidence type="ECO:0000256" key="11">
    <source>
        <dbReference type="ARBA" id="ARBA00024225"/>
    </source>
</evidence>
<dbReference type="GO" id="GO:0046872">
    <property type="term" value="F:metal ion binding"/>
    <property type="evidence" value="ECO:0007669"/>
    <property type="project" value="UniProtKB-KW"/>
</dbReference>
<dbReference type="GO" id="GO:0140571">
    <property type="term" value="F:transmembrane ascorbate ferrireductase activity"/>
    <property type="evidence" value="ECO:0007669"/>
    <property type="project" value="UniProtKB-EC"/>
</dbReference>
<dbReference type="PANTHER" id="PTHR15422:SF24">
    <property type="entry name" value="DOMON RELATED DOMAIN-CONTAINING PROTEIN"/>
    <property type="match status" value="1"/>
</dbReference>
<evidence type="ECO:0000313" key="16">
    <source>
        <dbReference type="WBParaSite" id="ACRNAN_scaffold18307.g14625.t1"/>
    </source>
</evidence>
<keyword evidence="3" id="KW-0813">Transport</keyword>
<proteinExistence type="predicted"/>
<reference evidence="16" key="1">
    <citation type="submission" date="2022-11" db="UniProtKB">
        <authorList>
            <consortium name="WormBaseParasite"/>
        </authorList>
    </citation>
    <scope>IDENTIFICATION</scope>
</reference>
<dbReference type="PROSITE" id="PS50939">
    <property type="entry name" value="CYTOCHROME_B561"/>
    <property type="match status" value="1"/>
</dbReference>
<keyword evidence="7" id="KW-0249">Electron transport</keyword>
<feature type="chain" id="PRO_5037455788" description="ascorbate ferrireductase (transmembrane)" evidence="13">
    <location>
        <begin position="17"/>
        <end position="268"/>
    </location>
</feature>
<dbReference type="WBParaSite" id="ACRNAN_scaffold18307.g14625.t1">
    <property type="protein sequence ID" value="ACRNAN_scaffold18307.g14625.t1"/>
    <property type="gene ID" value="ACRNAN_scaffold18307.g14625"/>
</dbReference>
<evidence type="ECO:0000256" key="4">
    <source>
        <dbReference type="ARBA" id="ARBA00022617"/>
    </source>
</evidence>